<dbReference type="GO" id="GO:0005524">
    <property type="term" value="F:ATP binding"/>
    <property type="evidence" value="ECO:0007669"/>
    <property type="project" value="UniProtKB-KW"/>
</dbReference>
<keyword evidence="4" id="KW-1278">Translocase</keyword>
<dbReference type="RefSeq" id="WP_013934234.1">
    <property type="nucleotide sequence ID" value="NC_015709.1"/>
</dbReference>
<feature type="domain" description="ABC transporter" evidence="6">
    <location>
        <begin position="4"/>
        <end position="241"/>
    </location>
</feature>
<dbReference type="STRING" id="579138.Zymop_0939"/>
<evidence type="ECO:0000259" key="6">
    <source>
        <dbReference type="PROSITE" id="PS50893"/>
    </source>
</evidence>
<dbReference type="PROSITE" id="PS00211">
    <property type="entry name" value="ABC_TRANSPORTER_1"/>
    <property type="match status" value="1"/>
</dbReference>
<dbReference type="CDD" id="cd03214">
    <property type="entry name" value="ABC_Iron-Siderophores_B12_Hemin"/>
    <property type="match status" value="1"/>
</dbReference>
<dbReference type="Proteomes" id="UP000000491">
    <property type="component" value="Chromosome"/>
</dbReference>
<dbReference type="GO" id="GO:0016887">
    <property type="term" value="F:ATP hydrolysis activity"/>
    <property type="evidence" value="ECO:0007669"/>
    <property type="project" value="InterPro"/>
</dbReference>
<name>F8ESR3_ZYMMT</name>
<accession>F8ESR3</accession>
<dbReference type="InterPro" id="IPR017871">
    <property type="entry name" value="ABC_transporter-like_CS"/>
</dbReference>
<dbReference type="PROSITE" id="PS50893">
    <property type="entry name" value="ABC_TRANSPORTER_2"/>
    <property type="match status" value="1"/>
</dbReference>
<keyword evidence="1" id="KW-0813">Transport</keyword>
<dbReference type="AlphaFoldDB" id="F8ESR3"/>
<dbReference type="KEGG" id="zmp:Zymop_0939"/>
<dbReference type="SMART" id="SM00382">
    <property type="entry name" value="AAA"/>
    <property type="match status" value="1"/>
</dbReference>
<gene>
    <name evidence="7" type="ordered locus">Zymop_0939</name>
</gene>
<organism evidence="7 8">
    <name type="scientific">Zymomonas mobilis subsp. pomaceae (strain ATCC 29192 / DSM 22645 / JCM 10191 / CCUG 17912 / NBRC 13757 / NCIMB 11200 / NRRL B-4491 / Barker I)</name>
    <dbReference type="NCBI Taxonomy" id="579138"/>
    <lineage>
        <taxon>Bacteria</taxon>
        <taxon>Pseudomonadati</taxon>
        <taxon>Pseudomonadota</taxon>
        <taxon>Alphaproteobacteria</taxon>
        <taxon>Sphingomonadales</taxon>
        <taxon>Zymomonadaceae</taxon>
        <taxon>Zymomonas</taxon>
    </lineage>
</organism>
<protein>
    <submittedName>
        <fullName evidence="7">ABC transporter related protein</fullName>
    </submittedName>
</protein>
<dbReference type="PANTHER" id="PTHR42794">
    <property type="entry name" value="HEMIN IMPORT ATP-BINDING PROTEIN HMUV"/>
    <property type="match status" value="1"/>
</dbReference>
<dbReference type="Pfam" id="PF00005">
    <property type="entry name" value="ABC_tran"/>
    <property type="match status" value="1"/>
</dbReference>
<dbReference type="InterPro" id="IPR003439">
    <property type="entry name" value="ABC_transporter-like_ATP-bd"/>
</dbReference>
<evidence type="ECO:0000256" key="3">
    <source>
        <dbReference type="ARBA" id="ARBA00022840"/>
    </source>
</evidence>
<evidence type="ECO:0000256" key="2">
    <source>
        <dbReference type="ARBA" id="ARBA00022741"/>
    </source>
</evidence>
<evidence type="ECO:0000256" key="5">
    <source>
        <dbReference type="ARBA" id="ARBA00037066"/>
    </source>
</evidence>
<dbReference type="EMBL" id="CP002865">
    <property type="protein sequence ID" value="AEI37838.1"/>
    <property type="molecule type" value="Genomic_DNA"/>
</dbReference>
<evidence type="ECO:0000256" key="1">
    <source>
        <dbReference type="ARBA" id="ARBA00022448"/>
    </source>
</evidence>
<keyword evidence="2" id="KW-0547">Nucleotide-binding</keyword>
<sequence length="261" mass="28316">MTKLVAKDLLVKAGHSPDALSVLGDCVFKGGSLTGMIGPNGAGKTTFLKGLAGLIAPSKGSVYFDNVDITTMPSRLRARHIAYLPQGQMIQSRVVGRHLISLGRLAYGRSLNQINATDKTAIDYAIRVTEVGAFVDRPVSSLSGGERARVLLARALAVEADILLADEPLAALDPGYAMQMMEILRKEACQGRIVIVALHDLTLAARYCDKLILWNKGQIIADSDPESVLTEKHLATIYHIRAFIKKQDGHLLVTPFERVNF</sequence>
<evidence type="ECO:0000313" key="8">
    <source>
        <dbReference type="Proteomes" id="UP000000491"/>
    </source>
</evidence>
<dbReference type="Gene3D" id="3.40.50.300">
    <property type="entry name" value="P-loop containing nucleotide triphosphate hydrolases"/>
    <property type="match status" value="1"/>
</dbReference>
<evidence type="ECO:0000256" key="4">
    <source>
        <dbReference type="ARBA" id="ARBA00022967"/>
    </source>
</evidence>
<dbReference type="eggNOG" id="COG1120">
    <property type="taxonomic scope" value="Bacteria"/>
</dbReference>
<dbReference type="PATRIC" id="fig|579138.3.peg.989"/>
<evidence type="ECO:0000313" key="7">
    <source>
        <dbReference type="EMBL" id="AEI37838.1"/>
    </source>
</evidence>
<reference evidence="7 8" key="1">
    <citation type="journal article" date="2011" name="J. Bacteriol.">
        <title>Genome sequence of the ethanol-producing Zymomonas mobilis subsp. pomaceae lectotype strain ATCC 29192.</title>
        <authorList>
            <person name="Kouvelis V.N."/>
            <person name="Davenport K.W."/>
            <person name="Brettin T.S."/>
            <person name="Bruce D."/>
            <person name="Detter C."/>
            <person name="Han C.S."/>
            <person name="Nolan M."/>
            <person name="Tapia R."/>
            <person name="Damoulaki A."/>
            <person name="Kyrpides N.C."/>
            <person name="Typas M.A."/>
            <person name="Pappas K.M."/>
        </authorList>
    </citation>
    <scope>NUCLEOTIDE SEQUENCE [LARGE SCALE GENOMIC DNA]</scope>
    <source>
        <strain evidence="8">ATCC 29192 / DSM 22645 / JCM 10191 / CCUG 17912 / NBRC 13757 / NCIMB 11200 / NRRL B-4491 / Barker I</strain>
    </source>
</reference>
<dbReference type="SUPFAM" id="SSF52540">
    <property type="entry name" value="P-loop containing nucleoside triphosphate hydrolases"/>
    <property type="match status" value="1"/>
</dbReference>
<dbReference type="PANTHER" id="PTHR42794:SF1">
    <property type="entry name" value="HEMIN IMPORT ATP-BINDING PROTEIN HMUV"/>
    <property type="match status" value="1"/>
</dbReference>
<comment type="function">
    <text evidence="5">Part of the ABC transporter complex HmuTUV involved in hemin import. Responsible for energy coupling to the transport system.</text>
</comment>
<dbReference type="InterPro" id="IPR003593">
    <property type="entry name" value="AAA+_ATPase"/>
</dbReference>
<dbReference type="HOGENOM" id="CLU_000604_1_11_5"/>
<proteinExistence type="predicted"/>
<keyword evidence="3" id="KW-0067">ATP-binding</keyword>
<dbReference type="InterPro" id="IPR027417">
    <property type="entry name" value="P-loop_NTPase"/>
</dbReference>